<dbReference type="PROSITE" id="PS00218">
    <property type="entry name" value="AMINO_ACID_PERMEASE_1"/>
    <property type="match status" value="1"/>
</dbReference>
<feature type="transmembrane region" description="Helical" evidence="7">
    <location>
        <begin position="166"/>
        <end position="184"/>
    </location>
</feature>
<evidence type="ECO:0000256" key="6">
    <source>
        <dbReference type="ARBA" id="ARBA00023136"/>
    </source>
</evidence>
<feature type="transmembrane region" description="Helical" evidence="7">
    <location>
        <begin position="466"/>
        <end position="490"/>
    </location>
</feature>
<evidence type="ECO:0000313" key="10">
    <source>
        <dbReference type="Proteomes" id="UP000054266"/>
    </source>
</evidence>
<dbReference type="Proteomes" id="UP000054266">
    <property type="component" value="Unassembled WGS sequence"/>
</dbReference>
<dbReference type="GO" id="GO:0015171">
    <property type="term" value="F:amino acid transmembrane transporter activity"/>
    <property type="evidence" value="ECO:0007669"/>
    <property type="project" value="TreeGrafter"/>
</dbReference>
<feature type="transmembrane region" description="Helical" evidence="7">
    <location>
        <begin position="196"/>
        <end position="215"/>
    </location>
</feature>
<feature type="transmembrane region" description="Helical" evidence="7">
    <location>
        <begin position="29"/>
        <end position="53"/>
    </location>
</feature>
<dbReference type="STRING" id="5601.A0A0D2E960"/>
<feature type="transmembrane region" description="Helical" evidence="7">
    <location>
        <begin position="342"/>
        <end position="362"/>
    </location>
</feature>
<evidence type="ECO:0000256" key="2">
    <source>
        <dbReference type="ARBA" id="ARBA00022448"/>
    </source>
</evidence>
<keyword evidence="3 7" id="KW-0812">Transmembrane</keyword>
<organism evidence="9 10">
    <name type="scientific">Phialophora macrospora</name>
    <dbReference type="NCBI Taxonomy" id="1851006"/>
    <lineage>
        <taxon>Eukaryota</taxon>
        <taxon>Fungi</taxon>
        <taxon>Dikarya</taxon>
        <taxon>Ascomycota</taxon>
        <taxon>Pezizomycotina</taxon>
        <taxon>Eurotiomycetes</taxon>
        <taxon>Chaetothyriomycetidae</taxon>
        <taxon>Chaetothyriales</taxon>
        <taxon>Herpotrichiellaceae</taxon>
        <taxon>Phialophora</taxon>
    </lineage>
</organism>
<comment type="subcellular location">
    <subcellularLocation>
        <location evidence="1">Membrane</location>
        <topology evidence="1">Multi-pass membrane protein</topology>
    </subcellularLocation>
</comment>
<accession>A0A0D2E960</accession>
<feature type="transmembrane region" description="Helical" evidence="7">
    <location>
        <begin position="548"/>
        <end position="566"/>
    </location>
</feature>
<keyword evidence="10" id="KW-1185">Reference proteome</keyword>
<keyword evidence="2" id="KW-0813">Transport</keyword>
<proteinExistence type="predicted"/>
<evidence type="ECO:0000256" key="7">
    <source>
        <dbReference type="SAM" id="Phobius"/>
    </source>
</evidence>
<dbReference type="AlphaFoldDB" id="A0A0D2E960"/>
<feature type="transmembrane region" description="Helical" evidence="7">
    <location>
        <begin position="382"/>
        <end position="408"/>
    </location>
</feature>
<dbReference type="PANTHER" id="PTHR43341">
    <property type="entry name" value="AMINO ACID PERMEASE"/>
    <property type="match status" value="1"/>
</dbReference>
<evidence type="ECO:0000256" key="5">
    <source>
        <dbReference type="ARBA" id="ARBA00022989"/>
    </source>
</evidence>
<feature type="transmembrane region" description="Helical" evidence="7">
    <location>
        <begin position="252"/>
        <end position="272"/>
    </location>
</feature>
<dbReference type="PANTHER" id="PTHR43341:SF1">
    <property type="entry name" value="GENERAL AMINO-ACID PERMEASE GAP1"/>
    <property type="match status" value="1"/>
</dbReference>
<dbReference type="InterPro" id="IPR004841">
    <property type="entry name" value="AA-permease/SLC12A_dom"/>
</dbReference>
<evidence type="ECO:0000259" key="8">
    <source>
        <dbReference type="Pfam" id="PF00324"/>
    </source>
</evidence>
<keyword evidence="6 7" id="KW-0472">Membrane</keyword>
<evidence type="ECO:0000256" key="3">
    <source>
        <dbReference type="ARBA" id="ARBA00022692"/>
    </source>
</evidence>
<reference evidence="9 10" key="1">
    <citation type="submission" date="2015-01" db="EMBL/GenBank/DDBJ databases">
        <title>The Genome Sequence of Capronia semiimmersa CBS27337.</title>
        <authorList>
            <consortium name="The Broad Institute Genomics Platform"/>
            <person name="Cuomo C."/>
            <person name="de Hoog S."/>
            <person name="Gorbushina A."/>
            <person name="Stielow B."/>
            <person name="Teixiera M."/>
            <person name="Abouelleil A."/>
            <person name="Chapman S.B."/>
            <person name="Priest M."/>
            <person name="Young S.K."/>
            <person name="Wortman J."/>
            <person name="Nusbaum C."/>
            <person name="Birren B."/>
        </authorList>
    </citation>
    <scope>NUCLEOTIDE SEQUENCE [LARGE SCALE GENOMIC DNA]</scope>
    <source>
        <strain evidence="9 10">CBS 27337</strain>
    </source>
</reference>
<dbReference type="InterPro" id="IPR050524">
    <property type="entry name" value="APC_YAT"/>
</dbReference>
<protein>
    <recommendedName>
        <fullName evidence="8">Amino acid permease/ SLC12A domain-containing protein</fullName>
    </recommendedName>
</protein>
<dbReference type="Gene3D" id="1.20.1740.10">
    <property type="entry name" value="Amino acid/polyamine transporter I"/>
    <property type="match status" value="1"/>
</dbReference>
<feature type="transmembrane region" description="Helical" evidence="7">
    <location>
        <begin position="442"/>
        <end position="460"/>
    </location>
</feature>
<evidence type="ECO:0000313" key="9">
    <source>
        <dbReference type="EMBL" id="KIW70847.1"/>
    </source>
</evidence>
<dbReference type="HOGENOM" id="CLU_007946_12_0_1"/>
<dbReference type="InterPro" id="IPR004840">
    <property type="entry name" value="Amino_acid_permease_CS"/>
</dbReference>
<name>A0A0D2E960_9EURO</name>
<evidence type="ECO:0000256" key="1">
    <source>
        <dbReference type="ARBA" id="ARBA00004141"/>
    </source>
</evidence>
<dbReference type="EMBL" id="KN846957">
    <property type="protein sequence ID" value="KIW70847.1"/>
    <property type="molecule type" value="Genomic_DNA"/>
</dbReference>
<dbReference type="Pfam" id="PF00324">
    <property type="entry name" value="AA_permease"/>
    <property type="match status" value="1"/>
</dbReference>
<feature type="domain" description="Amino acid permease/ SLC12A" evidence="8">
    <location>
        <begin position="114"/>
        <end position="569"/>
    </location>
</feature>
<feature type="transmembrane region" description="Helical" evidence="7">
    <location>
        <begin position="117"/>
        <end position="136"/>
    </location>
</feature>
<sequence>MASPQLRVACGLLVVACCAWRPWSFKTGLVLVAVADLTPSLFLSLIALSAFVVKMTTKNEADVLGESAANDVPPYRKGSLSEHARGRQFSVDPEDLAMVTADQNMLHRDLKGRHMQMIAMGGAIGAGLFVGSGGAFQTGGPASVLLGFMIIGLMVYLMMQALAEMSVMYPINGAFVLYVCRFVDPSLGFACGWEYAISWLTVLPFEVSAACNIIHYWPGSDGINNSAWIVPLLVALMAIQFFGVRGYGEVEFVLSVLKIIACTGFIILGIIIDCGGVPTDDRGYIGARYWHDPYHAFLNGFHGFCSVFVTAAFAYTGTELTGLAAAETANPKREIPRASKQVVWRIAIFYIVNLFLVGLIVPENSPLYSGEGSTSRHSPFVIAIRLAGIKVLPSIFNAVILISVMSVANSCTFGSTRTIQALAANGMGPKILAYVDKKGRPLSVVILQMLFGCLAFINLASNGGDIFNWLLSLSGLSILFIYGSIALAHIRFRMAWAANGHSVDELPFKAAWGVWGSWLCLLINVVSLMAQFYVALYPIGGPYLDANIFFQLYLAGPLLIFLYLCWKVYSWFVRPSDRPLYIKIKDIDIYSGMREEQREISGPDVPEDRRRASVLEMQEEKKKRGAKDYIMAAIRNII</sequence>
<dbReference type="GO" id="GO:0016020">
    <property type="term" value="C:membrane"/>
    <property type="evidence" value="ECO:0007669"/>
    <property type="project" value="UniProtKB-SubCell"/>
</dbReference>
<dbReference type="FunFam" id="1.20.1740.10:FF:000017">
    <property type="entry name" value="Amino acid permease"/>
    <property type="match status" value="1"/>
</dbReference>
<keyword evidence="4" id="KW-0029">Amino-acid transport</keyword>
<feature type="transmembrane region" description="Helical" evidence="7">
    <location>
        <begin position="142"/>
        <end position="159"/>
    </location>
</feature>
<feature type="transmembrane region" description="Helical" evidence="7">
    <location>
        <begin position="227"/>
        <end position="246"/>
    </location>
</feature>
<feature type="transmembrane region" description="Helical" evidence="7">
    <location>
        <begin position="511"/>
        <end position="536"/>
    </location>
</feature>
<gene>
    <name evidence="9" type="ORF">PV04_03084</name>
</gene>
<evidence type="ECO:0000256" key="4">
    <source>
        <dbReference type="ARBA" id="ARBA00022970"/>
    </source>
</evidence>
<keyword evidence="5 7" id="KW-1133">Transmembrane helix</keyword>